<name>A0A392VS79_9FABA</name>
<organism evidence="2 3">
    <name type="scientific">Trifolium medium</name>
    <dbReference type="NCBI Taxonomy" id="97028"/>
    <lineage>
        <taxon>Eukaryota</taxon>
        <taxon>Viridiplantae</taxon>
        <taxon>Streptophyta</taxon>
        <taxon>Embryophyta</taxon>
        <taxon>Tracheophyta</taxon>
        <taxon>Spermatophyta</taxon>
        <taxon>Magnoliopsida</taxon>
        <taxon>eudicotyledons</taxon>
        <taxon>Gunneridae</taxon>
        <taxon>Pentapetalae</taxon>
        <taxon>rosids</taxon>
        <taxon>fabids</taxon>
        <taxon>Fabales</taxon>
        <taxon>Fabaceae</taxon>
        <taxon>Papilionoideae</taxon>
        <taxon>50 kb inversion clade</taxon>
        <taxon>NPAAA clade</taxon>
        <taxon>Hologalegina</taxon>
        <taxon>IRL clade</taxon>
        <taxon>Trifolieae</taxon>
        <taxon>Trifolium</taxon>
    </lineage>
</organism>
<dbReference type="AlphaFoldDB" id="A0A392VS79"/>
<dbReference type="EMBL" id="LXQA011266969">
    <property type="protein sequence ID" value="MCI91248.1"/>
    <property type="molecule type" value="Genomic_DNA"/>
</dbReference>
<dbReference type="Proteomes" id="UP000265520">
    <property type="component" value="Unassembled WGS sequence"/>
</dbReference>
<evidence type="ECO:0000256" key="1">
    <source>
        <dbReference type="SAM" id="MobiDB-lite"/>
    </source>
</evidence>
<feature type="non-terminal residue" evidence="2">
    <location>
        <position position="54"/>
    </location>
</feature>
<feature type="region of interest" description="Disordered" evidence="1">
    <location>
        <begin position="1"/>
        <end position="20"/>
    </location>
</feature>
<comment type="caution">
    <text evidence="2">The sequence shown here is derived from an EMBL/GenBank/DDBJ whole genome shotgun (WGS) entry which is preliminary data.</text>
</comment>
<proteinExistence type="predicted"/>
<sequence length="54" mass="6213">MAEEIPQPSTSSPRPDYSWIADEPMNTVSAYAERWDEVPEEMFTDISTAEDFEI</sequence>
<protein>
    <submittedName>
        <fullName evidence="2">Uncharacterized protein</fullName>
    </submittedName>
</protein>
<evidence type="ECO:0000313" key="2">
    <source>
        <dbReference type="EMBL" id="MCI91248.1"/>
    </source>
</evidence>
<reference evidence="2 3" key="1">
    <citation type="journal article" date="2018" name="Front. Plant Sci.">
        <title>Red Clover (Trifolium pratense) and Zigzag Clover (T. medium) - A Picture of Genomic Similarities and Differences.</title>
        <authorList>
            <person name="Dluhosova J."/>
            <person name="Istvanek J."/>
            <person name="Nedelnik J."/>
            <person name="Repkova J."/>
        </authorList>
    </citation>
    <scope>NUCLEOTIDE SEQUENCE [LARGE SCALE GENOMIC DNA]</scope>
    <source>
        <strain evidence="3">cv. 10/8</strain>
        <tissue evidence="2">Leaf</tissue>
    </source>
</reference>
<accession>A0A392VS79</accession>
<evidence type="ECO:0000313" key="3">
    <source>
        <dbReference type="Proteomes" id="UP000265520"/>
    </source>
</evidence>
<keyword evidence="3" id="KW-1185">Reference proteome</keyword>